<dbReference type="AlphaFoldDB" id="X5H536"/>
<dbReference type="OrthoDB" id="9805133at2"/>
<evidence type="ECO:0000256" key="4">
    <source>
        <dbReference type="ARBA" id="ARBA00022989"/>
    </source>
</evidence>
<dbReference type="GO" id="GO:0005886">
    <property type="term" value="C:plasma membrane"/>
    <property type="evidence" value="ECO:0007669"/>
    <property type="project" value="UniProtKB-SubCell"/>
</dbReference>
<dbReference type="InterPro" id="IPR050790">
    <property type="entry name" value="ExbB/TolQ_transport"/>
</dbReference>
<feature type="transmembrane region" description="Helical" evidence="7">
    <location>
        <begin position="124"/>
        <end position="145"/>
    </location>
</feature>
<keyword evidence="2" id="KW-1003">Cell membrane</keyword>
<gene>
    <name evidence="9" type="ORF">NHE_0884</name>
</gene>
<dbReference type="EMBL" id="CP007481">
    <property type="protein sequence ID" value="AHX11803.1"/>
    <property type="molecule type" value="Genomic_DNA"/>
</dbReference>
<name>X5H536_9RICK</name>
<dbReference type="Pfam" id="PF01618">
    <property type="entry name" value="MotA_ExbB"/>
    <property type="match status" value="1"/>
</dbReference>
<comment type="subcellular location">
    <subcellularLocation>
        <location evidence="1">Cell membrane</location>
        <topology evidence="1">Multi-pass membrane protein</topology>
    </subcellularLocation>
    <subcellularLocation>
        <location evidence="6">Membrane</location>
        <topology evidence="6">Multi-pass membrane protein</topology>
    </subcellularLocation>
</comment>
<feature type="domain" description="MotA/TolQ/ExbB proton channel" evidence="8">
    <location>
        <begin position="99"/>
        <end position="202"/>
    </location>
</feature>
<dbReference type="GO" id="GO:0017038">
    <property type="term" value="P:protein import"/>
    <property type="evidence" value="ECO:0007669"/>
    <property type="project" value="TreeGrafter"/>
</dbReference>
<evidence type="ECO:0000313" key="10">
    <source>
        <dbReference type="Proteomes" id="UP000023755"/>
    </source>
</evidence>
<sequence length="218" mass="23939">MHSDFSLISLILHSDLVVKCVMLSLLFASIFSWRIIFKKVFLLRSCMKKVATFQGILCTTNGLSTLRDSLIGDQTPIGEALMIFMARAELLIGREKQGFERKLQTVMSLEIAKISSRFEKGSDFLATTAGVAPFVGLFGTVWGIMRSFQAIGTLNSVALTVVAPSIGEALLATAVGLFVAIPALIFYNYTSARTAQITQDLENLMWEIITTLDAENED</sequence>
<dbReference type="KEGG" id="nhm:NHE_0884"/>
<organism evidence="9 10">
    <name type="scientific">Neorickettsia helminthoeca str. Oregon</name>
    <dbReference type="NCBI Taxonomy" id="1286528"/>
    <lineage>
        <taxon>Bacteria</taxon>
        <taxon>Pseudomonadati</taxon>
        <taxon>Pseudomonadota</taxon>
        <taxon>Alphaproteobacteria</taxon>
        <taxon>Rickettsiales</taxon>
        <taxon>Anaplasmataceae</taxon>
        <taxon>Neorickettsia</taxon>
    </lineage>
</organism>
<keyword evidence="6" id="KW-0653">Protein transport</keyword>
<evidence type="ECO:0000256" key="2">
    <source>
        <dbReference type="ARBA" id="ARBA00022475"/>
    </source>
</evidence>
<evidence type="ECO:0000256" key="5">
    <source>
        <dbReference type="ARBA" id="ARBA00023136"/>
    </source>
</evidence>
<evidence type="ECO:0000256" key="1">
    <source>
        <dbReference type="ARBA" id="ARBA00004651"/>
    </source>
</evidence>
<dbReference type="STRING" id="1286528.NHE_0884"/>
<accession>X5H536</accession>
<keyword evidence="5 7" id="KW-0472">Membrane</keyword>
<keyword evidence="10" id="KW-1185">Reference proteome</keyword>
<evidence type="ECO:0000313" key="9">
    <source>
        <dbReference type="EMBL" id="AHX11803.1"/>
    </source>
</evidence>
<proteinExistence type="inferred from homology"/>
<dbReference type="PANTHER" id="PTHR30625:SF3">
    <property type="entry name" value="TOL-PAL SYSTEM PROTEIN TOLQ"/>
    <property type="match status" value="1"/>
</dbReference>
<comment type="similarity">
    <text evidence="6">Belongs to the exbB/tolQ family.</text>
</comment>
<protein>
    <submittedName>
        <fullName evidence="9">MotA/TolQ/ExbB proton channel family protein</fullName>
    </submittedName>
</protein>
<keyword evidence="6" id="KW-0813">Transport</keyword>
<keyword evidence="4 7" id="KW-1133">Transmembrane helix</keyword>
<keyword evidence="3 7" id="KW-0812">Transmembrane</keyword>
<evidence type="ECO:0000256" key="6">
    <source>
        <dbReference type="RuleBase" id="RU004057"/>
    </source>
</evidence>
<dbReference type="PANTHER" id="PTHR30625">
    <property type="entry name" value="PROTEIN TOLQ"/>
    <property type="match status" value="1"/>
</dbReference>
<dbReference type="HOGENOM" id="CLU_053325_2_2_5"/>
<evidence type="ECO:0000256" key="3">
    <source>
        <dbReference type="ARBA" id="ARBA00022692"/>
    </source>
</evidence>
<evidence type="ECO:0000259" key="8">
    <source>
        <dbReference type="Pfam" id="PF01618"/>
    </source>
</evidence>
<feature type="transmembrane region" description="Helical" evidence="7">
    <location>
        <begin position="16"/>
        <end position="37"/>
    </location>
</feature>
<reference evidence="9 10" key="1">
    <citation type="submission" date="2014-03" db="EMBL/GenBank/DDBJ databases">
        <title>Sequencing and Comparison of Genomes and Transcriptome Profiles of Human Ehrlichiosis Agents.</title>
        <authorList>
            <person name="Lin M."/>
            <person name="Daugherty S.C."/>
            <person name="Nagaraj S."/>
            <person name="Cheng Z."/>
            <person name="Xiong Q."/>
            <person name="Lin F.-Y."/>
            <person name="Sengamalay N."/>
            <person name="Ott S."/>
            <person name="Godinez A."/>
            <person name="Tallon L.J."/>
            <person name="Sadzewicz L."/>
            <person name="Fraser C.M."/>
            <person name="Dunning Hotopp J.C."/>
            <person name="Rikihisa Y."/>
        </authorList>
    </citation>
    <scope>NUCLEOTIDE SEQUENCE [LARGE SCALE GENOMIC DNA]</scope>
    <source>
        <strain evidence="9 10">Oregon</strain>
    </source>
</reference>
<feature type="transmembrane region" description="Helical" evidence="7">
    <location>
        <begin position="165"/>
        <end position="187"/>
    </location>
</feature>
<evidence type="ECO:0000256" key="7">
    <source>
        <dbReference type="SAM" id="Phobius"/>
    </source>
</evidence>
<dbReference type="InterPro" id="IPR002898">
    <property type="entry name" value="MotA_ExbB_proton_chnl"/>
</dbReference>
<dbReference type="Proteomes" id="UP000023755">
    <property type="component" value="Chromosome"/>
</dbReference>